<gene>
    <name evidence="2" type="ORF">CQ12_16625</name>
</gene>
<accession>A0A0R3LMM8</accession>
<feature type="region of interest" description="Disordered" evidence="1">
    <location>
        <begin position="1"/>
        <end position="35"/>
    </location>
</feature>
<evidence type="ECO:0000256" key="1">
    <source>
        <dbReference type="SAM" id="MobiDB-lite"/>
    </source>
</evidence>
<organism evidence="2 3">
    <name type="scientific">Bradyrhizobium jicamae</name>
    <dbReference type="NCBI Taxonomy" id="280332"/>
    <lineage>
        <taxon>Bacteria</taxon>
        <taxon>Pseudomonadati</taxon>
        <taxon>Pseudomonadota</taxon>
        <taxon>Alphaproteobacteria</taxon>
        <taxon>Hyphomicrobiales</taxon>
        <taxon>Nitrobacteraceae</taxon>
        <taxon>Bradyrhizobium</taxon>
    </lineage>
</organism>
<dbReference type="EMBL" id="LLXZ01000113">
    <property type="protein sequence ID" value="KRR06454.1"/>
    <property type="molecule type" value="Genomic_DNA"/>
</dbReference>
<comment type="caution">
    <text evidence="2">The sequence shown here is derived from an EMBL/GenBank/DDBJ whole genome shotgun (WGS) entry which is preliminary data.</text>
</comment>
<evidence type="ECO:0000313" key="2">
    <source>
        <dbReference type="EMBL" id="KRR06454.1"/>
    </source>
</evidence>
<dbReference type="Proteomes" id="UP000050863">
    <property type="component" value="Unassembled WGS sequence"/>
</dbReference>
<evidence type="ECO:0000313" key="3">
    <source>
        <dbReference type="Proteomes" id="UP000050863"/>
    </source>
</evidence>
<reference evidence="2 3" key="1">
    <citation type="submission" date="2014-03" db="EMBL/GenBank/DDBJ databases">
        <title>Bradyrhizobium valentinum sp. nov., isolated from effective nodules of Lupinus mariae-josephae, a lupine endemic of basic-lime soils in Eastern Spain.</title>
        <authorList>
            <person name="Duran D."/>
            <person name="Rey L."/>
            <person name="Navarro A."/>
            <person name="Busquets A."/>
            <person name="Imperial J."/>
            <person name="Ruiz-Argueso T."/>
        </authorList>
    </citation>
    <scope>NUCLEOTIDE SEQUENCE [LARGE SCALE GENOMIC DNA]</scope>
    <source>
        <strain evidence="2 3">PAC68</strain>
    </source>
</reference>
<feature type="compositionally biased region" description="Basic residues" evidence="1">
    <location>
        <begin position="18"/>
        <end position="32"/>
    </location>
</feature>
<dbReference type="STRING" id="280332.CQ12_16625"/>
<protein>
    <submittedName>
        <fullName evidence="2">Uncharacterized protein</fullName>
    </submittedName>
</protein>
<proteinExistence type="predicted"/>
<keyword evidence="3" id="KW-1185">Reference proteome</keyword>
<dbReference type="AlphaFoldDB" id="A0A0R3LMM8"/>
<name>A0A0R3LMM8_9BRAD</name>
<sequence>MPLRCEQLQRVGPETTKGHRLRERKHRRRSKNRDRAAVHQHLGLFAGGGVKQLQAYLWMRLRRAAKDFRNNIWIGADPV</sequence>